<dbReference type="eggNOG" id="COG3177">
    <property type="taxonomic scope" value="Bacteria"/>
</dbReference>
<keyword evidence="5" id="KW-1185">Reference proteome</keyword>
<evidence type="ECO:0000256" key="2">
    <source>
        <dbReference type="PIRSR" id="PIRSR640198-2"/>
    </source>
</evidence>
<dbReference type="STRING" id="1423755.FC40_GL000240"/>
<name>A0A0R1WRG6_9LACO</name>
<dbReference type="SUPFAM" id="SSF140931">
    <property type="entry name" value="Fic-like"/>
    <property type="match status" value="1"/>
</dbReference>
<feature type="binding site" evidence="2">
    <location>
        <begin position="276"/>
        <end position="277"/>
    </location>
    <ligand>
        <name>ATP</name>
        <dbReference type="ChEBI" id="CHEBI:30616"/>
    </ligand>
</feature>
<dbReference type="Proteomes" id="UP000051054">
    <property type="component" value="Unassembled WGS sequence"/>
</dbReference>
<dbReference type="PANTHER" id="PTHR13504:SF40">
    <property type="entry name" value="FIDO DOMAIN-CONTAINING PROTEIN"/>
    <property type="match status" value="1"/>
</dbReference>
<feature type="domain" description="Fido" evidence="3">
    <location>
        <begin position="151"/>
        <end position="298"/>
    </location>
</feature>
<feature type="active site" evidence="1">
    <location>
        <position position="235"/>
    </location>
</feature>
<dbReference type="PANTHER" id="PTHR13504">
    <property type="entry name" value="FIDO DOMAIN-CONTAINING PROTEIN DDB_G0283145"/>
    <property type="match status" value="1"/>
</dbReference>
<feature type="binding site" evidence="2">
    <location>
        <begin position="239"/>
        <end position="246"/>
    </location>
    <ligand>
        <name>ATP</name>
        <dbReference type="ChEBI" id="CHEBI:30616"/>
    </ligand>
</feature>
<evidence type="ECO:0000313" key="4">
    <source>
        <dbReference type="EMBL" id="KRM20319.1"/>
    </source>
</evidence>
<dbReference type="PROSITE" id="PS51459">
    <property type="entry name" value="FIDO"/>
    <property type="match status" value="1"/>
</dbReference>
<proteinExistence type="predicted"/>
<keyword evidence="2" id="KW-0067">ATP-binding</keyword>
<protein>
    <submittedName>
        <fullName evidence="4">Fic family protein</fullName>
    </submittedName>
</protein>
<reference evidence="4 5" key="1">
    <citation type="journal article" date="2015" name="Genome Announc.">
        <title>Expanding the biotechnology potential of lactobacilli through comparative genomics of 213 strains and associated genera.</title>
        <authorList>
            <person name="Sun Z."/>
            <person name="Harris H.M."/>
            <person name="McCann A."/>
            <person name="Guo C."/>
            <person name="Argimon S."/>
            <person name="Zhang W."/>
            <person name="Yang X."/>
            <person name="Jeffery I.B."/>
            <person name="Cooney J.C."/>
            <person name="Kagawa T.F."/>
            <person name="Liu W."/>
            <person name="Song Y."/>
            <person name="Salvetti E."/>
            <person name="Wrobel A."/>
            <person name="Rasinkangas P."/>
            <person name="Parkhill J."/>
            <person name="Rea M.C."/>
            <person name="O'Sullivan O."/>
            <person name="Ritari J."/>
            <person name="Douillard F.P."/>
            <person name="Paul Ross R."/>
            <person name="Yang R."/>
            <person name="Briner A.E."/>
            <person name="Felis G.E."/>
            <person name="de Vos W.M."/>
            <person name="Barrangou R."/>
            <person name="Klaenhammer T.R."/>
            <person name="Caufield P.W."/>
            <person name="Cui Y."/>
            <person name="Zhang H."/>
            <person name="O'Toole P.W."/>
        </authorList>
    </citation>
    <scope>NUCLEOTIDE SEQUENCE [LARGE SCALE GENOMIC DNA]</scope>
    <source>
        <strain evidence="4 5">DSM 18933</strain>
    </source>
</reference>
<dbReference type="PATRIC" id="fig|1423755.3.peg.258"/>
<dbReference type="Gene3D" id="1.10.3290.10">
    <property type="entry name" value="Fido-like domain"/>
    <property type="match status" value="1"/>
</dbReference>
<dbReference type="Pfam" id="PF02661">
    <property type="entry name" value="Fic"/>
    <property type="match status" value="1"/>
</dbReference>
<dbReference type="InterPro" id="IPR036597">
    <property type="entry name" value="Fido-like_dom_sf"/>
</dbReference>
<organism evidence="4 5">
    <name type="scientific">Ligilactobacillus hayakitensis DSM 18933 = JCM 14209</name>
    <dbReference type="NCBI Taxonomy" id="1423755"/>
    <lineage>
        <taxon>Bacteria</taxon>
        <taxon>Bacillati</taxon>
        <taxon>Bacillota</taxon>
        <taxon>Bacilli</taxon>
        <taxon>Lactobacillales</taxon>
        <taxon>Lactobacillaceae</taxon>
        <taxon>Ligilactobacillus</taxon>
    </lineage>
</organism>
<accession>A0A0R1WRG6</accession>
<sequence length="410" mass="48140">MDYKNLSKWSYINPGKDVKQEYNIRYNNPTTIKTGLFINPVLRGERLSDVRELFVIPIQEILTLQDAIMQNSKKITELRNTLPRIASDQLFNYTLLTEIKSTNDIEDVKTTSEEITEAITNVKNKSRKKTRLNSFVKMYWKINDGENLKISKLEDIREIYDFLLEGEISNDDFPDGKLFRNSFTRIGNDFTTHHVPKINEEDTSIDLMSWIKFVNGNTPFLIKALVSHYFFEYVHPFKDGNGRTGRYIACVYLGYKLDPLTAITLSSEINKNRSKYYKSFLDVENPRNYGEATFFVIDMMKILIKGQKSLLKDLEEKRDMLSYGENLIASYARTDIEKVLLFLHFQSYLFNDYGYGIEDRDLKEYTKEFKNTQVRRTLDELTQEGALELTKKSPKTRRLSVEWFDKLLQN</sequence>
<keyword evidence="2" id="KW-0547">Nucleotide-binding</keyword>
<evidence type="ECO:0000259" key="3">
    <source>
        <dbReference type="PROSITE" id="PS51459"/>
    </source>
</evidence>
<gene>
    <name evidence="4" type="ORF">FC40_GL000240</name>
</gene>
<dbReference type="RefSeq" id="WP_056938304.1">
    <property type="nucleotide sequence ID" value="NZ_AZGD01000006.1"/>
</dbReference>
<dbReference type="AlphaFoldDB" id="A0A0R1WRG6"/>
<evidence type="ECO:0000313" key="5">
    <source>
        <dbReference type="Proteomes" id="UP000051054"/>
    </source>
</evidence>
<dbReference type="InterPro" id="IPR040198">
    <property type="entry name" value="Fido_containing"/>
</dbReference>
<feature type="binding site" evidence="2">
    <location>
        <position position="285"/>
    </location>
    <ligand>
        <name>ATP</name>
        <dbReference type="ChEBI" id="CHEBI:30616"/>
    </ligand>
</feature>
<dbReference type="GO" id="GO:0005524">
    <property type="term" value="F:ATP binding"/>
    <property type="evidence" value="ECO:0007669"/>
    <property type="project" value="UniProtKB-KW"/>
</dbReference>
<evidence type="ECO:0000256" key="1">
    <source>
        <dbReference type="PIRSR" id="PIRSR640198-1"/>
    </source>
</evidence>
<dbReference type="EMBL" id="AZGD01000006">
    <property type="protein sequence ID" value="KRM20319.1"/>
    <property type="molecule type" value="Genomic_DNA"/>
</dbReference>
<comment type="caution">
    <text evidence="4">The sequence shown here is derived from an EMBL/GenBank/DDBJ whole genome shotgun (WGS) entry which is preliminary data.</text>
</comment>
<dbReference type="InterPro" id="IPR003812">
    <property type="entry name" value="Fido"/>
</dbReference>